<evidence type="ECO:0000313" key="3">
    <source>
        <dbReference type="Proteomes" id="UP001229716"/>
    </source>
</evidence>
<dbReference type="EMBL" id="JASWHZ010000002">
    <property type="protein sequence ID" value="MDL2419414.1"/>
    <property type="molecule type" value="Genomic_DNA"/>
</dbReference>
<name>A0ABT7KZ68_9BACI</name>
<keyword evidence="1" id="KW-1133">Transmembrane helix</keyword>
<gene>
    <name evidence="2" type="ORF">P6F46_28195</name>
</gene>
<evidence type="ECO:0000313" key="2">
    <source>
        <dbReference type="EMBL" id="MDL2419414.1"/>
    </source>
</evidence>
<keyword evidence="1" id="KW-0812">Transmembrane</keyword>
<keyword evidence="3" id="KW-1185">Reference proteome</keyword>
<evidence type="ECO:0000256" key="1">
    <source>
        <dbReference type="SAM" id="Phobius"/>
    </source>
</evidence>
<organism evidence="2 3">
    <name type="scientific">Bacillus shihchuchen</name>
    <dbReference type="NCBI Taxonomy" id="3036942"/>
    <lineage>
        <taxon>Bacteria</taxon>
        <taxon>Bacillati</taxon>
        <taxon>Bacillota</taxon>
        <taxon>Bacilli</taxon>
        <taxon>Bacillales</taxon>
        <taxon>Bacillaceae</taxon>
        <taxon>Bacillus</taxon>
        <taxon>Bacillus cereus group</taxon>
    </lineage>
</organism>
<feature type="transmembrane region" description="Helical" evidence="1">
    <location>
        <begin position="6"/>
        <end position="28"/>
    </location>
</feature>
<sequence>MYNISFSAGISAGTMSGGGGIVAFLLTINGIAQFSTQIQYTIGNTGTGVLDQLSRTDQLLLNQGDVLRIRINAGSQVTYSTASFVVTKVN</sequence>
<reference evidence="2 3" key="1">
    <citation type="journal article" date="2023" name="Int. J. Mol. Sci.">
        <title>Pathogenicity and Genomic Characterization of a Novel Genospecies, Bacillus shihchuchen, of the Bacillus cereus Group Isolated from Chinese Softshell Turtle (Pelodiscus sinensis).</title>
        <authorList>
            <person name="Cheng L.W."/>
            <person name="Byadgi O.V."/>
            <person name="Tsai C.E."/>
            <person name="Wang P.C."/>
            <person name="Chen S.C."/>
        </authorList>
    </citation>
    <scope>NUCLEOTIDE SEQUENCE [LARGE SCALE GENOMIC DNA]</scope>
    <source>
        <strain evidence="2 3">QF108-045</strain>
    </source>
</reference>
<protein>
    <recommendedName>
        <fullName evidence="4">DUF3992 domain-containing protein</fullName>
    </recommendedName>
</protein>
<comment type="caution">
    <text evidence="2">The sequence shown here is derived from an EMBL/GenBank/DDBJ whole genome shotgun (WGS) entry which is preliminary data.</text>
</comment>
<dbReference type="Proteomes" id="UP001229716">
    <property type="component" value="Unassembled WGS sequence"/>
</dbReference>
<keyword evidence="1" id="KW-0472">Membrane</keyword>
<geneLocation type="plasmid" evidence="2">
    <name>pBS01</name>
</geneLocation>
<accession>A0ABT7KZ68</accession>
<keyword evidence="2" id="KW-0614">Plasmid</keyword>
<proteinExistence type="predicted"/>
<evidence type="ECO:0008006" key="4">
    <source>
        <dbReference type="Google" id="ProtNLM"/>
    </source>
</evidence>